<organism evidence="1 2">
    <name type="scientific">Cardamine amara subsp. amara</name>
    <dbReference type="NCBI Taxonomy" id="228776"/>
    <lineage>
        <taxon>Eukaryota</taxon>
        <taxon>Viridiplantae</taxon>
        <taxon>Streptophyta</taxon>
        <taxon>Embryophyta</taxon>
        <taxon>Tracheophyta</taxon>
        <taxon>Spermatophyta</taxon>
        <taxon>Magnoliopsida</taxon>
        <taxon>eudicotyledons</taxon>
        <taxon>Gunneridae</taxon>
        <taxon>Pentapetalae</taxon>
        <taxon>rosids</taxon>
        <taxon>malvids</taxon>
        <taxon>Brassicales</taxon>
        <taxon>Brassicaceae</taxon>
        <taxon>Cardamineae</taxon>
        <taxon>Cardamine</taxon>
    </lineage>
</organism>
<dbReference type="PANTHER" id="PTHR47291">
    <property type="entry name" value="PEPTIDE UPSTREAM PROTEIN"/>
    <property type="match status" value="1"/>
</dbReference>
<gene>
    <name evidence="1" type="ORF">V5N11_003641</name>
</gene>
<keyword evidence="2" id="KW-1185">Reference proteome</keyword>
<protein>
    <submittedName>
        <fullName evidence="1">Uncharacterized protein</fullName>
    </submittedName>
</protein>
<proteinExistence type="predicted"/>
<sequence>MVERSVRMGTEVRSIRVPRRVWLGSQISIVLLVGGNHTSSRHALFRALIIASALSVVPLMEFTTKNRVFGDDAVDLSRFIFPGAKLFLDKLVEPFFGRLETVKYSEVDIADLANELMRLKILHYDAKALCIGPGSDSAVSVFKELSFSDVHEVPPKHHPLFSFFNRMHVYELSNEKSFDFVFCGDVD</sequence>
<evidence type="ECO:0000313" key="2">
    <source>
        <dbReference type="Proteomes" id="UP001558713"/>
    </source>
</evidence>
<reference evidence="1 2" key="1">
    <citation type="submission" date="2024-04" db="EMBL/GenBank/DDBJ databases">
        <title>Genome assembly C_amara_ONT_v2.</title>
        <authorList>
            <person name="Yant L."/>
            <person name="Moore C."/>
            <person name="Slenker M."/>
        </authorList>
    </citation>
    <scope>NUCLEOTIDE SEQUENCE [LARGE SCALE GENOMIC DNA]</scope>
    <source>
        <tissue evidence="1">Leaf</tissue>
    </source>
</reference>
<dbReference type="AlphaFoldDB" id="A0ABD0ZEX0"/>
<dbReference type="Proteomes" id="UP001558713">
    <property type="component" value="Unassembled WGS sequence"/>
</dbReference>
<comment type="caution">
    <text evidence="1">The sequence shown here is derived from an EMBL/GenBank/DDBJ whole genome shotgun (WGS) entry which is preliminary data.</text>
</comment>
<evidence type="ECO:0000313" key="1">
    <source>
        <dbReference type="EMBL" id="KAL1193228.1"/>
    </source>
</evidence>
<accession>A0ABD0ZEX0</accession>
<dbReference type="EMBL" id="JBANAX010000793">
    <property type="protein sequence ID" value="KAL1193228.1"/>
    <property type="molecule type" value="Genomic_DNA"/>
</dbReference>
<name>A0ABD0ZEX0_CARAN</name>
<dbReference type="PANTHER" id="PTHR47291:SF1">
    <property type="entry name" value="PEPTIDE UPSTREAM PROTEIN"/>
    <property type="match status" value="1"/>
</dbReference>